<reference evidence="6" key="2">
    <citation type="submission" date="2023-04" db="EMBL/GenBank/DDBJ databases">
        <authorList>
            <person name="Bruccoleri R.E."/>
            <person name="Oakeley E.J."/>
            <person name="Faust A.-M."/>
            <person name="Dessus-Babus S."/>
            <person name="Altorfer M."/>
            <person name="Burckhardt D."/>
            <person name="Oertli M."/>
            <person name="Naumann U."/>
            <person name="Petersen F."/>
            <person name="Wong J."/>
        </authorList>
    </citation>
    <scope>NUCLEOTIDE SEQUENCE</scope>
    <source>
        <strain evidence="6">GSM-AAB239-AS_SAM_17_03QT</strain>
        <tissue evidence="6">Leaf</tissue>
    </source>
</reference>
<dbReference type="EMBL" id="JANAVB010011796">
    <property type="protein sequence ID" value="KAJ6836935.1"/>
    <property type="molecule type" value="Genomic_DNA"/>
</dbReference>
<reference evidence="6" key="1">
    <citation type="journal article" date="2023" name="GigaByte">
        <title>Genome assembly of the bearded iris, Iris pallida Lam.</title>
        <authorList>
            <person name="Bruccoleri R.E."/>
            <person name="Oakeley E.J."/>
            <person name="Faust A.M.E."/>
            <person name="Altorfer M."/>
            <person name="Dessus-Babus S."/>
            <person name="Burckhardt D."/>
            <person name="Oertli M."/>
            <person name="Naumann U."/>
            <person name="Petersen F."/>
            <person name="Wong J."/>
        </authorList>
    </citation>
    <scope>NUCLEOTIDE SEQUENCE</scope>
    <source>
        <strain evidence="6">GSM-AAB239-AS_SAM_17_03QT</strain>
    </source>
</reference>
<dbReference type="Pfam" id="PF06839">
    <property type="entry name" value="Zn_ribbon_GRF"/>
    <property type="match status" value="1"/>
</dbReference>
<evidence type="ECO:0000256" key="2">
    <source>
        <dbReference type="ARBA" id="ARBA00022771"/>
    </source>
</evidence>
<evidence type="ECO:0000256" key="3">
    <source>
        <dbReference type="ARBA" id="ARBA00022833"/>
    </source>
</evidence>
<evidence type="ECO:0000313" key="7">
    <source>
        <dbReference type="Proteomes" id="UP001140949"/>
    </source>
</evidence>
<dbReference type="PROSITE" id="PS51999">
    <property type="entry name" value="ZF_GRF"/>
    <property type="match status" value="1"/>
</dbReference>
<keyword evidence="7" id="KW-1185">Reference proteome</keyword>
<keyword evidence="3" id="KW-0862">Zinc</keyword>
<proteinExistence type="predicted"/>
<organism evidence="6 7">
    <name type="scientific">Iris pallida</name>
    <name type="common">Sweet iris</name>
    <dbReference type="NCBI Taxonomy" id="29817"/>
    <lineage>
        <taxon>Eukaryota</taxon>
        <taxon>Viridiplantae</taxon>
        <taxon>Streptophyta</taxon>
        <taxon>Embryophyta</taxon>
        <taxon>Tracheophyta</taxon>
        <taxon>Spermatophyta</taxon>
        <taxon>Magnoliopsida</taxon>
        <taxon>Liliopsida</taxon>
        <taxon>Asparagales</taxon>
        <taxon>Iridaceae</taxon>
        <taxon>Iridoideae</taxon>
        <taxon>Irideae</taxon>
        <taxon>Iris</taxon>
    </lineage>
</organism>
<dbReference type="PANTHER" id="PTHR33680">
    <property type="entry name" value="OS07G0190500 PROTEIN"/>
    <property type="match status" value="1"/>
</dbReference>
<evidence type="ECO:0000256" key="1">
    <source>
        <dbReference type="ARBA" id="ARBA00022723"/>
    </source>
</evidence>
<protein>
    <recommendedName>
        <fullName evidence="5">GRF-type domain-containing protein</fullName>
    </recommendedName>
</protein>
<evidence type="ECO:0000256" key="4">
    <source>
        <dbReference type="PROSITE-ProRule" id="PRU01343"/>
    </source>
</evidence>
<keyword evidence="1" id="KW-0479">Metal-binding</keyword>
<name>A0AAX6H981_IRIPA</name>
<accession>A0AAX6H981</accession>
<keyword evidence="2 4" id="KW-0863">Zinc-finger</keyword>
<dbReference type="PANTHER" id="PTHR33680:SF1">
    <property type="entry name" value="OS05G0489500 PROTEIN"/>
    <property type="match status" value="1"/>
</dbReference>
<dbReference type="GO" id="GO:0008270">
    <property type="term" value="F:zinc ion binding"/>
    <property type="evidence" value="ECO:0007669"/>
    <property type="project" value="UniProtKB-KW"/>
</dbReference>
<dbReference type="Proteomes" id="UP001140949">
    <property type="component" value="Unassembled WGS sequence"/>
</dbReference>
<dbReference type="InterPro" id="IPR010666">
    <property type="entry name" value="Znf_GRF"/>
</dbReference>
<evidence type="ECO:0000313" key="6">
    <source>
        <dbReference type="EMBL" id="KAJ6836935.1"/>
    </source>
</evidence>
<dbReference type="AlphaFoldDB" id="A0AAX6H981"/>
<gene>
    <name evidence="6" type="ORF">M6B38_325745</name>
</gene>
<comment type="caution">
    <text evidence="6">The sequence shown here is derived from an EMBL/GenBank/DDBJ whole genome shotgun (WGS) entry which is preliminary data.</text>
</comment>
<evidence type="ECO:0000259" key="5">
    <source>
        <dbReference type="PROSITE" id="PS51999"/>
    </source>
</evidence>
<sequence length="120" mass="13665">MAQNEATEPEWDLAKIPCYCEVICLCKLLTSNTPSNRGRKFLKCANERENPGCQYISWMQQSKASKTKKKLVDDGATTSSGQDKDVMKEILLEVETEYRVAQRQVELYGSFLKKFGGFKI</sequence>
<feature type="domain" description="GRF-type" evidence="5">
    <location>
        <begin position="18"/>
        <end position="62"/>
    </location>
</feature>